<comment type="caution">
    <text evidence="1">The sequence shown here is derived from an EMBL/GenBank/DDBJ whole genome shotgun (WGS) entry which is preliminary data.</text>
</comment>
<dbReference type="InterPro" id="IPR038468">
    <property type="entry name" value="MmpS_C"/>
</dbReference>
<dbReference type="Gene3D" id="2.60.40.2880">
    <property type="entry name" value="MmpS1-5, C-terminal soluble domain"/>
    <property type="match status" value="1"/>
</dbReference>
<reference evidence="2" key="1">
    <citation type="journal article" date="2019" name="Int. J. Syst. Evol. Microbiol.">
        <title>The Global Catalogue of Microorganisms (GCM) 10K type strain sequencing project: providing services to taxonomists for standard genome sequencing and annotation.</title>
        <authorList>
            <consortium name="The Broad Institute Genomics Platform"/>
            <consortium name="The Broad Institute Genome Sequencing Center for Infectious Disease"/>
            <person name="Wu L."/>
            <person name="Ma J."/>
        </authorList>
    </citation>
    <scope>NUCLEOTIDE SEQUENCE [LARGE SCALE GENOMIC DNA]</scope>
    <source>
        <strain evidence="2">JCM 17626</strain>
    </source>
</reference>
<dbReference type="Proteomes" id="UP001501772">
    <property type="component" value="Unassembled WGS sequence"/>
</dbReference>
<name>A0ABP8BKS3_9SPHI</name>
<sequence>MTSIYSISGGKADVPKKETYYVVYQAKFGNGLTADVAYTNESGKETELKEVSGTWGKTVVLKSGTHAKLKTLATAATDAKGEYKILVDGKVVSEYVLSGKRLNYTFSFDLP</sequence>
<proteinExistence type="predicted"/>
<evidence type="ECO:0000313" key="2">
    <source>
        <dbReference type="Proteomes" id="UP001501772"/>
    </source>
</evidence>
<dbReference type="EMBL" id="BAABBY010000008">
    <property type="protein sequence ID" value="GAA4209369.1"/>
    <property type="molecule type" value="Genomic_DNA"/>
</dbReference>
<protein>
    <submittedName>
        <fullName evidence="1">Uncharacterized protein</fullName>
    </submittedName>
</protein>
<evidence type="ECO:0000313" key="1">
    <source>
        <dbReference type="EMBL" id="GAA4209369.1"/>
    </source>
</evidence>
<gene>
    <name evidence="1" type="ORF">GCM10022289_34720</name>
</gene>
<keyword evidence="2" id="KW-1185">Reference proteome</keyword>
<accession>A0ABP8BKS3</accession>
<organism evidence="1 2">
    <name type="scientific">Pedobacter jeongneungensis</name>
    <dbReference type="NCBI Taxonomy" id="947309"/>
    <lineage>
        <taxon>Bacteria</taxon>
        <taxon>Pseudomonadati</taxon>
        <taxon>Bacteroidota</taxon>
        <taxon>Sphingobacteriia</taxon>
        <taxon>Sphingobacteriales</taxon>
        <taxon>Sphingobacteriaceae</taxon>
        <taxon>Pedobacter</taxon>
    </lineage>
</organism>